<dbReference type="GO" id="GO:0005886">
    <property type="term" value="C:plasma membrane"/>
    <property type="evidence" value="ECO:0007669"/>
    <property type="project" value="UniProtKB-SubCell"/>
</dbReference>
<evidence type="ECO:0000313" key="10">
    <source>
        <dbReference type="Proteomes" id="UP000774750"/>
    </source>
</evidence>
<keyword evidence="2 7" id="KW-0813">Transport</keyword>
<feature type="transmembrane region" description="Helical" evidence="7">
    <location>
        <begin position="83"/>
        <end position="106"/>
    </location>
</feature>
<reference evidence="9" key="2">
    <citation type="journal article" date="2021" name="Sci. Rep.">
        <title>The distribution of antibiotic resistance genes in chicken gut microbiota commensals.</title>
        <authorList>
            <person name="Juricova H."/>
            <person name="Matiasovicova J."/>
            <person name="Kubasova T."/>
            <person name="Cejkova D."/>
            <person name="Rychlik I."/>
        </authorList>
    </citation>
    <scope>NUCLEOTIDE SEQUENCE</scope>
    <source>
        <strain evidence="9">An559</strain>
    </source>
</reference>
<dbReference type="PANTHER" id="PTHR43744:SF12">
    <property type="entry name" value="ABC TRANSPORTER PERMEASE PROTEIN MG189-RELATED"/>
    <property type="match status" value="1"/>
</dbReference>
<dbReference type="InterPro" id="IPR000515">
    <property type="entry name" value="MetI-like"/>
</dbReference>
<dbReference type="PANTHER" id="PTHR43744">
    <property type="entry name" value="ABC TRANSPORTER PERMEASE PROTEIN MG189-RELATED-RELATED"/>
    <property type="match status" value="1"/>
</dbReference>
<feature type="domain" description="ABC transmembrane type-1" evidence="8">
    <location>
        <begin position="83"/>
        <end position="269"/>
    </location>
</feature>
<proteinExistence type="inferred from homology"/>
<evidence type="ECO:0000313" key="9">
    <source>
        <dbReference type="EMBL" id="MBM6920264.1"/>
    </source>
</evidence>
<feature type="transmembrane region" description="Helical" evidence="7">
    <location>
        <begin position="152"/>
        <end position="172"/>
    </location>
</feature>
<dbReference type="CDD" id="cd06261">
    <property type="entry name" value="TM_PBP2"/>
    <property type="match status" value="1"/>
</dbReference>
<keyword evidence="4 7" id="KW-0812">Transmembrane</keyword>
<keyword evidence="3" id="KW-1003">Cell membrane</keyword>
<dbReference type="EMBL" id="JACJKY010000004">
    <property type="protein sequence ID" value="MBM6920264.1"/>
    <property type="molecule type" value="Genomic_DNA"/>
</dbReference>
<dbReference type="InterPro" id="IPR035906">
    <property type="entry name" value="MetI-like_sf"/>
</dbReference>
<dbReference type="Pfam" id="PF00528">
    <property type="entry name" value="BPD_transp_1"/>
    <property type="match status" value="1"/>
</dbReference>
<dbReference type="Proteomes" id="UP000774750">
    <property type="component" value="Unassembled WGS sequence"/>
</dbReference>
<comment type="similarity">
    <text evidence="7">Belongs to the binding-protein-dependent transport system permease family.</text>
</comment>
<keyword evidence="5 7" id="KW-1133">Transmembrane helix</keyword>
<evidence type="ECO:0000256" key="7">
    <source>
        <dbReference type="RuleBase" id="RU363032"/>
    </source>
</evidence>
<evidence type="ECO:0000256" key="4">
    <source>
        <dbReference type="ARBA" id="ARBA00022692"/>
    </source>
</evidence>
<gene>
    <name evidence="9" type="ORF">H6A12_03705</name>
</gene>
<evidence type="ECO:0000256" key="5">
    <source>
        <dbReference type="ARBA" id="ARBA00022989"/>
    </source>
</evidence>
<comment type="subcellular location">
    <subcellularLocation>
        <location evidence="1 7">Cell membrane</location>
        <topology evidence="1 7">Multi-pass membrane protein</topology>
    </subcellularLocation>
</comment>
<evidence type="ECO:0000256" key="1">
    <source>
        <dbReference type="ARBA" id="ARBA00004651"/>
    </source>
</evidence>
<evidence type="ECO:0000256" key="3">
    <source>
        <dbReference type="ARBA" id="ARBA00022475"/>
    </source>
</evidence>
<dbReference type="AlphaFoldDB" id="A0A938X668"/>
<dbReference type="Gene3D" id="1.10.3720.10">
    <property type="entry name" value="MetI-like"/>
    <property type="match status" value="1"/>
</dbReference>
<feature type="transmembrane region" description="Helical" evidence="7">
    <location>
        <begin position="248"/>
        <end position="269"/>
    </location>
</feature>
<sequence length="283" mass="31933">MKKKGRFAFYGKHGMLFICSVVILLPLVYTVCNSFMATSEINHYYAGINAQNGTTAFHLIPDMFSLDSYYKVFIGRPDYLMKFWISLFLTSAIVIGQLVVSVLAGYALAKFALPFRNFFMFVIIALMMMPYQVTLVSNYIVLEKIGLLNTYWALVLPGIFSPFGVFLMRQILSTMPDAILEAAKLDGANQFQLIRKIIVPSCKSGIVSLVILSFIDYWNMVEQPLIYLDDPSRYPLSVFLAHFNSSNLGLSFTCGVLAMIPVLLLFWLFENDLTKGIAFSSLK</sequence>
<organism evidence="9 10">
    <name type="scientific">Merdimmobilis hominis</name>
    <dbReference type="NCBI Taxonomy" id="2897707"/>
    <lineage>
        <taxon>Bacteria</taxon>
        <taxon>Bacillati</taxon>
        <taxon>Bacillota</taxon>
        <taxon>Clostridia</taxon>
        <taxon>Eubacteriales</taxon>
        <taxon>Oscillospiraceae</taxon>
        <taxon>Merdimmobilis</taxon>
    </lineage>
</organism>
<evidence type="ECO:0000256" key="2">
    <source>
        <dbReference type="ARBA" id="ARBA00022448"/>
    </source>
</evidence>
<feature type="transmembrane region" description="Helical" evidence="7">
    <location>
        <begin position="118"/>
        <end position="140"/>
    </location>
</feature>
<reference evidence="9" key="1">
    <citation type="submission" date="2020-08" db="EMBL/GenBank/DDBJ databases">
        <authorList>
            <person name="Cejkova D."/>
            <person name="Kubasova T."/>
            <person name="Jahodarova E."/>
            <person name="Rychlik I."/>
        </authorList>
    </citation>
    <scope>NUCLEOTIDE SEQUENCE</scope>
    <source>
        <strain evidence="9">An559</strain>
    </source>
</reference>
<keyword evidence="6 7" id="KW-0472">Membrane</keyword>
<evidence type="ECO:0000259" key="8">
    <source>
        <dbReference type="PROSITE" id="PS50928"/>
    </source>
</evidence>
<accession>A0A938X668</accession>
<evidence type="ECO:0000256" key="6">
    <source>
        <dbReference type="ARBA" id="ARBA00023136"/>
    </source>
</evidence>
<protein>
    <submittedName>
        <fullName evidence="9">Carbohydrate ABC transporter permease</fullName>
    </submittedName>
</protein>
<dbReference type="PROSITE" id="PS50928">
    <property type="entry name" value="ABC_TM1"/>
    <property type="match status" value="1"/>
</dbReference>
<dbReference type="SUPFAM" id="SSF161098">
    <property type="entry name" value="MetI-like"/>
    <property type="match status" value="1"/>
</dbReference>
<dbReference type="GO" id="GO:0055085">
    <property type="term" value="P:transmembrane transport"/>
    <property type="evidence" value="ECO:0007669"/>
    <property type="project" value="InterPro"/>
</dbReference>
<dbReference type="RefSeq" id="WP_204444887.1">
    <property type="nucleotide sequence ID" value="NZ_JACJKY010000004.1"/>
</dbReference>
<comment type="caution">
    <text evidence="9">The sequence shown here is derived from an EMBL/GenBank/DDBJ whole genome shotgun (WGS) entry which is preliminary data.</text>
</comment>
<name>A0A938X668_9FIRM</name>
<keyword evidence="10" id="KW-1185">Reference proteome</keyword>